<organism evidence="2 3">
    <name type="scientific">Spelaeicoccus albus</name>
    <dbReference type="NCBI Taxonomy" id="1280376"/>
    <lineage>
        <taxon>Bacteria</taxon>
        <taxon>Bacillati</taxon>
        <taxon>Actinomycetota</taxon>
        <taxon>Actinomycetes</taxon>
        <taxon>Micrococcales</taxon>
        <taxon>Brevibacteriaceae</taxon>
        <taxon>Spelaeicoccus</taxon>
    </lineage>
</organism>
<dbReference type="InterPro" id="IPR050523">
    <property type="entry name" value="AKR_Detox_Biosynth"/>
</dbReference>
<name>A0A7Z0D3Y1_9MICO</name>
<evidence type="ECO:0000313" key="3">
    <source>
        <dbReference type="Proteomes" id="UP000539111"/>
    </source>
</evidence>
<dbReference type="SUPFAM" id="SSF51430">
    <property type="entry name" value="NAD(P)-linked oxidoreductase"/>
    <property type="match status" value="1"/>
</dbReference>
<evidence type="ECO:0000313" key="2">
    <source>
        <dbReference type="EMBL" id="NYI68430.1"/>
    </source>
</evidence>
<proteinExistence type="predicted"/>
<accession>A0A7Z0D3Y1</accession>
<gene>
    <name evidence="2" type="ORF">BJY26_002736</name>
</gene>
<dbReference type="RefSeq" id="WP_179428781.1">
    <property type="nucleotide sequence ID" value="NZ_JACBZP010000001.1"/>
</dbReference>
<evidence type="ECO:0000259" key="1">
    <source>
        <dbReference type="Pfam" id="PF00248"/>
    </source>
</evidence>
<sequence>MQFNQLPGSGLRVSQIALGTLTWGRGVTAETAGDLLRAYRDFGGNMIDTSVSYPGMEILGELIGQAPDRDELTITCKSGVRIEDGAPVPDASRGHLMRGLDAALTTLGTDHVDVWLLEAWDPRTPLDETLAALETAQRSGRATYVGLANAAGWQLAVAASTSPVPLVATEVEYSLLQRQADYEVLPAADYLRLGVFASSPLGRGVLSGKYRHGKPRDSRAALSAWSAFTDDYRDERSGRIVEAVSAAASGLNISLTEVALGWLTRQETVTSMITGARTETQLKEVLGSADVEVPDEVLDALDDVSTG</sequence>
<dbReference type="Gene3D" id="3.20.20.100">
    <property type="entry name" value="NADP-dependent oxidoreductase domain"/>
    <property type="match status" value="1"/>
</dbReference>
<keyword evidence="3" id="KW-1185">Reference proteome</keyword>
<dbReference type="AlphaFoldDB" id="A0A7Z0D3Y1"/>
<reference evidence="2 3" key="1">
    <citation type="submission" date="2020-07" db="EMBL/GenBank/DDBJ databases">
        <title>Sequencing the genomes of 1000 actinobacteria strains.</title>
        <authorList>
            <person name="Klenk H.-P."/>
        </authorList>
    </citation>
    <scope>NUCLEOTIDE SEQUENCE [LARGE SCALE GENOMIC DNA]</scope>
    <source>
        <strain evidence="2 3">DSM 26341</strain>
    </source>
</reference>
<dbReference type="PANTHER" id="PTHR43364:SF18">
    <property type="entry name" value="OXIDOREDUCTASE"/>
    <property type="match status" value="1"/>
</dbReference>
<dbReference type="PANTHER" id="PTHR43364">
    <property type="entry name" value="NADH-SPECIFIC METHYLGLYOXAL REDUCTASE-RELATED"/>
    <property type="match status" value="1"/>
</dbReference>
<protein>
    <submittedName>
        <fullName evidence="2">Aryl-alcohol dehydrogenase-like predicted oxidoreductase</fullName>
    </submittedName>
</protein>
<dbReference type="Pfam" id="PF00248">
    <property type="entry name" value="Aldo_ket_red"/>
    <property type="match status" value="1"/>
</dbReference>
<dbReference type="Proteomes" id="UP000539111">
    <property type="component" value="Unassembled WGS sequence"/>
</dbReference>
<comment type="caution">
    <text evidence="2">The sequence shown here is derived from an EMBL/GenBank/DDBJ whole genome shotgun (WGS) entry which is preliminary data.</text>
</comment>
<dbReference type="EMBL" id="JACBZP010000001">
    <property type="protein sequence ID" value="NYI68430.1"/>
    <property type="molecule type" value="Genomic_DNA"/>
</dbReference>
<dbReference type="InterPro" id="IPR023210">
    <property type="entry name" value="NADP_OxRdtase_dom"/>
</dbReference>
<dbReference type="GO" id="GO:0005829">
    <property type="term" value="C:cytosol"/>
    <property type="evidence" value="ECO:0007669"/>
    <property type="project" value="TreeGrafter"/>
</dbReference>
<dbReference type="InterPro" id="IPR036812">
    <property type="entry name" value="NAD(P)_OxRdtase_dom_sf"/>
</dbReference>
<feature type="domain" description="NADP-dependent oxidoreductase" evidence="1">
    <location>
        <begin position="16"/>
        <end position="304"/>
    </location>
</feature>